<gene>
    <name evidence="2" type="ORF">ACFPRH_09985</name>
</gene>
<dbReference type="Proteomes" id="UP001596160">
    <property type="component" value="Unassembled WGS sequence"/>
</dbReference>
<proteinExistence type="predicted"/>
<feature type="compositionally biased region" description="Low complexity" evidence="1">
    <location>
        <begin position="1"/>
        <end position="14"/>
    </location>
</feature>
<protein>
    <submittedName>
        <fullName evidence="2">Eco29kI family restriction endonuclease</fullName>
        <ecNumber evidence="2">3.1.21.-</ecNumber>
    </submittedName>
</protein>
<organism evidence="2 3">
    <name type="scientific">Streptomyces amakusaensis</name>
    <dbReference type="NCBI Taxonomy" id="67271"/>
    <lineage>
        <taxon>Bacteria</taxon>
        <taxon>Bacillati</taxon>
        <taxon>Actinomycetota</taxon>
        <taxon>Actinomycetes</taxon>
        <taxon>Kitasatosporales</taxon>
        <taxon>Streptomycetaceae</taxon>
        <taxon>Streptomyces</taxon>
    </lineage>
</organism>
<keyword evidence="2" id="KW-0540">Nuclease</keyword>
<reference evidence="3" key="1">
    <citation type="journal article" date="2019" name="Int. J. Syst. Evol. Microbiol.">
        <title>The Global Catalogue of Microorganisms (GCM) 10K type strain sequencing project: providing services to taxonomists for standard genome sequencing and annotation.</title>
        <authorList>
            <consortium name="The Broad Institute Genomics Platform"/>
            <consortium name="The Broad Institute Genome Sequencing Center for Infectious Disease"/>
            <person name="Wu L."/>
            <person name="Ma J."/>
        </authorList>
    </citation>
    <scope>NUCLEOTIDE SEQUENCE [LARGE SCALE GENOMIC DNA]</scope>
    <source>
        <strain evidence="3">PCU 266</strain>
    </source>
</reference>
<feature type="compositionally biased region" description="Basic residues" evidence="1">
    <location>
        <begin position="18"/>
        <end position="27"/>
    </location>
</feature>
<evidence type="ECO:0000313" key="3">
    <source>
        <dbReference type="Proteomes" id="UP001596160"/>
    </source>
</evidence>
<keyword evidence="2" id="KW-0255">Endonuclease</keyword>
<sequence length="254" mass="28733">MPASPNPSSENFPSPKKPSQKPRKSKAWRIAAEERHSDPYNPLDLENLGRSVEAELLNRKPEPLDEVSPVYGSGIYALYYCGPNPLYAEISSRDCLVPVYVGQARPTGVRKGTAEEKPDATTLWDRIYEHKQSLGQVHDLEISDFSVRYLVAIEAFVSIAERVIIRHYRPVWNSIVDGFGNHDPGANRRKDSYRPAWDELHPGRWWSHPDNMPTPSKTPADVSRSRIRDLFAGRLSEEAVLSIEAEQTEEGKND</sequence>
<dbReference type="EC" id="3.1.21.-" evidence="2"/>
<dbReference type="GO" id="GO:0016787">
    <property type="term" value="F:hydrolase activity"/>
    <property type="evidence" value="ECO:0007669"/>
    <property type="project" value="UniProtKB-KW"/>
</dbReference>
<feature type="region of interest" description="Disordered" evidence="1">
    <location>
        <begin position="1"/>
        <end position="43"/>
    </location>
</feature>
<dbReference type="Pfam" id="PF09517">
    <property type="entry name" value="RE_Eco29kI"/>
    <property type="match status" value="1"/>
</dbReference>
<keyword evidence="3" id="KW-1185">Reference proteome</keyword>
<dbReference type="RefSeq" id="WP_344475809.1">
    <property type="nucleotide sequence ID" value="NZ_BAAASB010000006.1"/>
</dbReference>
<name>A0ABW0AE72_9ACTN</name>
<dbReference type="EMBL" id="JBHSKP010000004">
    <property type="protein sequence ID" value="MFC5152063.1"/>
    <property type="molecule type" value="Genomic_DNA"/>
</dbReference>
<accession>A0ABW0AE72</accession>
<keyword evidence="2" id="KW-0378">Hydrolase</keyword>
<comment type="caution">
    <text evidence="2">The sequence shown here is derived from an EMBL/GenBank/DDBJ whole genome shotgun (WGS) entry which is preliminary data.</text>
</comment>
<dbReference type="GO" id="GO:0004519">
    <property type="term" value="F:endonuclease activity"/>
    <property type="evidence" value="ECO:0007669"/>
    <property type="project" value="UniProtKB-KW"/>
</dbReference>
<dbReference type="InterPro" id="IPR018575">
    <property type="entry name" value="Restrct_endonuc_II_Eco29kI"/>
</dbReference>
<evidence type="ECO:0000313" key="2">
    <source>
        <dbReference type="EMBL" id="MFC5152063.1"/>
    </source>
</evidence>
<evidence type="ECO:0000256" key="1">
    <source>
        <dbReference type="SAM" id="MobiDB-lite"/>
    </source>
</evidence>